<organism evidence="1">
    <name type="scientific">marine sediment metagenome</name>
    <dbReference type="NCBI Taxonomy" id="412755"/>
    <lineage>
        <taxon>unclassified sequences</taxon>
        <taxon>metagenomes</taxon>
        <taxon>ecological metagenomes</taxon>
    </lineage>
</organism>
<gene>
    <name evidence="1" type="ORF">LCGC14_0573950</name>
</gene>
<dbReference type="EMBL" id="LAZR01000851">
    <property type="protein sequence ID" value="KKN56250.1"/>
    <property type="molecule type" value="Genomic_DNA"/>
</dbReference>
<name>A0A0F9RID0_9ZZZZ</name>
<proteinExistence type="predicted"/>
<reference evidence="1" key="1">
    <citation type="journal article" date="2015" name="Nature">
        <title>Complex archaea that bridge the gap between prokaryotes and eukaryotes.</title>
        <authorList>
            <person name="Spang A."/>
            <person name="Saw J.H."/>
            <person name="Jorgensen S.L."/>
            <person name="Zaremba-Niedzwiedzka K."/>
            <person name="Martijn J."/>
            <person name="Lind A.E."/>
            <person name="van Eijk R."/>
            <person name="Schleper C."/>
            <person name="Guy L."/>
            <person name="Ettema T.J."/>
        </authorList>
    </citation>
    <scope>NUCLEOTIDE SEQUENCE</scope>
</reference>
<dbReference type="AlphaFoldDB" id="A0A0F9RID0"/>
<evidence type="ECO:0008006" key="2">
    <source>
        <dbReference type="Google" id="ProtNLM"/>
    </source>
</evidence>
<sequence length="46" mass="5610">MVVYVARSKKEFERVCHLLTELNIRWKHKTNCGWNIEISLPIWETH</sequence>
<accession>A0A0F9RID0</accession>
<protein>
    <recommendedName>
        <fullName evidence="2">Homing endonuclease LAGLIDADG domain-containing protein</fullName>
    </recommendedName>
</protein>
<evidence type="ECO:0000313" key="1">
    <source>
        <dbReference type="EMBL" id="KKN56250.1"/>
    </source>
</evidence>
<comment type="caution">
    <text evidence="1">The sequence shown here is derived from an EMBL/GenBank/DDBJ whole genome shotgun (WGS) entry which is preliminary data.</text>
</comment>